<reference evidence="1 2" key="1">
    <citation type="journal article" date="2019" name="Int. J. Syst. Evol. Microbiol.">
        <title>The Global Catalogue of Microorganisms (GCM) 10K type strain sequencing project: providing services to taxonomists for standard genome sequencing and annotation.</title>
        <authorList>
            <consortium name="The Broad Institute Genomics Platform"/>
            <consortium name="The Broad Institute Genome Sequencing Center for Infectious Disease"/>
            <person name="Wu L."/>
            <person name="Ma J."/>
        </authorList>
    </citation>
    <scope>NUCLEOTIDE SEQUENCE [LARGE SCALE GENOMIC DNA]</scope>
    <source>
        <strain evidence="1 2">JCM 14942</strain>
    </source>
</reference>
<keyword evidence="2" id="KW-1185">Reference proteome</keyword>
<dbReference type="PANTHER" id="PTHR11941:SF54">
    <property type="entry name" value="ENOYL-COA HYDRATASE, MITOCHONDRIAL"/>
    <property type="match status" value="1"/>
</dbReference>
<protein>
    <recommendedName>
        <fullName evidence="3">Enoyl-CoA hydratase/isomerase family protein</fullName>
    </recommendedName>
</protein>
<evidence type="ECO:0008006" key="3">
    <source>
        <dbReference type="Google" id="ProtNLM"/>
    </source>
</evidence>
<name>A0ABN2BRW3_9ACTN</name>
<dbReference type="SUPFAM" id="SSF52096">
    <property type="entry name" value="ClpP/crotonase"/>
    <property type="match status" value="1"/>
</dbReference>
<dbReference type="InterPro" id="IPR001753">
    <property type="entry name" value="Enoyl-CoA_hydra/iso"/>
</dbReference>
<dbReference type="PANTHER" id="PTHR11941">
    <property type="entry name" value="ENOYL-COA HYDRATASE-RELATED"/>
    <property type="match status" value="1"/>
</dbReference>
<organism evidence="1 2">
    <name type="scientific">Nocardioides humi</name>
    <dbReference type="NCBI Taxonomy" id="449461"/>
    <lineage>
        <taxon>Bacteria</taxon>
        <taxon>Bacillati</taxon>
        <taxon>Actinomycetota</taxon>
        <taxon>Actinomycetes</taxon>
        <taxon>Propionibacteriales</taxon>
        <taxon>Nocardioidaceae</taxon>
        <taxon>Nocardioides</taxon>
    </lineage>
</organism>
<dbReference type="EMBL" id="BAAAOR010000041">
    <property type="protein sequence ID" value="GAA1545441.1"/>
    <property type="molecule type" value="Genomic_DNA"/>
</dbReference>
<gene>
    <name evidence="1" type="ORF">GCM10009788_54790</name>
</gene>
<evidence type="ECO:0000313" key="2">
    <source>
        <dbReference type="Proteomes" id="UP001500842"/>
    </source>
</evidence>
<accession>A0ABN2BRW3</accession>
<dbReference type="InterPro" id="IPR029045">
    <property type="entry name" value="ClpP/crotonase-like_dom_sf"/>
</dbReference>
<dbReference type="Pfam" id="PF00378">
    <property type="entry name" value="ECH_1"/>
    <property type="match status" value="1"/>
</dbReference>
<proteinExistence type="predicted"/>
<dbReference type="Proteomes" id="UP001500842">
    <property type="component" value="Unassembled WGS sequence"/>
</dbReference>
<evidence type="ECO:0000313" key="1">
    <source>
        <dbReference type="EMBL" id="GAA1545441.1"/>
    </source>
</evidence>
<dbReference type="RefSeq" id="WP_181410671.1">
    <property type="nucleotide sequence ID" value="NZ_BAAAOR010000041.1"/>
</dbReference>
<sequence>MTESFSLAERGDCAIVTLHRPASYNALRPEDVAALRTAVRGLEGSVRAVVITGDGGAFCAGSEVRPGLTALGYWAMLREWKLLVRTLRRSPLATIAAVNGLTVCGGFEMILACDFVLVAEDAHVLDQHVKFDLHPGAGTTVALPRRIGSQRALWHLVSGEHLAPERLVELGLALEVCPPDELLDRAVAVAAVVARRAPATFASVKDCVRRSGLPLDRFLERVACLRNTRRLGASGKEVRERRFAENSEVVSTIERGRRPGAEGRTTA</sequence>
<dbReference type="Gene3D" id="3.90.226.10">
    <property type="entry name" value="2-enoyl-CoA Hydratase, Chain A, domain 1"/>
    <property type="match status" value="1"/>
</dbReference>
<dbReference type="CDD" id="cd06558">
    <property type="entry name" value="crotonase-like"/>
    <property type="match status" value="1"/>
</dbReference>
<comment type="caution">
    <text evidence="1">The sequence shown here is derived from an EMBL/GenBank/DDBJ whole genome shotgun (WGS) entry which is preliminary data.</text>
</comment>